<feature type="compositionally biased region" description="Basic and acidic residues" evidence="1">
    <location>
        <begin position="1"/>
        <end position="15"/>
    </location>
</feature>
<evidence type="ECO:0000313" key="3">
    <source>
        <dbReference type="EMBL" id="KAL2835744.1"/>
    </source>
</evidence>
<dbReference type="PANTHER" id="PTHR38116">
    <property type="entry name" value="CHROMOSOME 7, WHOLE GENOME SHOTGUN SEQUENCE"/>
    <property type="match status" value="1"/>
</dbReference>
<evidence type="ECO:0000256" key="1">
    <source>
        <dbReference type="SAM" id="MobiDB-lite"/>
    </source>
</evidence>
<accession>A0ABR4J6W4</accession>
<feature type="region of interest" description="Disordered" evidence="1">
    <location>
        <begin position="1"/>
        <end position="31"/>
    </location>
</feature>
<dbReference type="InterPro" id="IPR046347">
    <property type="entry name" value="bZIP_sf"/>
</dbReference>
<sequence length="393" mass="44777">MDEVRPKKQASERRKQQNRVAQKGYRERQKRRIQELERLVKVHDHDLDDLPSTESSSTVVSSENGFPSQGTLHRNSNSTLPVILADVPTATGDPEAIMGAGVLEQVAHPTSVLLVHAQRTRTPNLLRRRVLDKLMREIDSLDETVYSQILSGDISVSQVFQAGLQHVLSRPSRDPLNSGTYSSGRQDITLRTDKILVLENRMQLHTHALPDVYANHLRLKQFTTVAALRASAESIGLTFDLLINPDTESPFYRASISRDTAETMSKEEFQNVAPHLRPSIAQIRHPHHAYLDAFPFPTFRRRIIEACSLESPLLDMKDLCDDLENGAFICWGSYLGDGNNATGFGAPWDYRSWEAQPWFLKKWWFFIGGAEGELFQQTRWWHEMRGDRLVAPW</sequence>
<dbReference type="Pfam" id="PF00170">
    <property type="entry name" value="bZIP_1"/>
    <property type="match status" value="1"/>
</dbReference>
<feature type="compositionally biased region" description="Low complexity" evidence="1">
    <location>
        <begin position="50"/>
        <end position="63"/>
    </location>
</feature>
<gene>
    <name evidence="3" type="ORF">BJY01DRAFT_252381</name>
</gene>
<feature type="region of interest" description="Disordered" evidence="1">
    <location>
        <begin position="44"/>
        <end position="74"/>
    </location>
</feature>
<comment type="caution">
    <text evidence="3">The sequence shown here is derived from an EMBL/GenBank/DDBJ whole genome shotgun (WGS) entry which is preliminary data.</text>
</comment>
<dbReference type="Gene3D" id="1.20.5.170">
    <property type="match status" value="1"/>
</dbReference>
<feature type="compositionally biased region" description="Polar residues" evidence="1">
    <location>
        <begin position="64"/>
        <end position="74"/>
    </location>
</feature>
<dbReference type="InterPro" id="IPR004827">
    <property type="entry name" value="bZIP"/>
</dbReference>
<organism evidence="3 4">
    <name type="scientific">Aspergillus pseudoustus</name>
    <dbReference type="NCBI Taxonomy" id="1810923"/>
    <lineage>
        <taxon>Eukaryota</taxon>
        <taxon>Fungi</taxon>
        <taxon>Dikarya</taxon>
        <taxon>Ascomycota</taxon>
        <taxon>Pezizomycotina</taxon>
        <taxon>Eurotiomycetes</taxon>
        <taxon>Eurotiomycetidae</taxon>
        <taxon>Eurotiales</taxon>
        <taxon>Aspergillaceae</taxon>
        <taxon>Aspergillus</taxon>
        <taxon>Aspergillus subgen. Nidulantes</taxon>
    </lineage>
</organism>
<dbReference type="EMBL" id="JBFXLU010000194">
    <property type="protein sequence ID" value="KAL2835744.1"/>
    <property type="molecule type" value="Genomic_DNA"/>
</dbReference>
<evidence type="ECO:0000313" key="4">
    <source>
        <dbReference type="Proteomes" id="UP001610446"/>
    </source>
</evidence>
<proteinExistence type="predicted"/>
<dbReference type="SUPFAM" id="SSF57959">
    <property type="entry name" value="Leucine zipper domain"/>
    <property type="match status" value="1"/>
</dbReference>
<dbReference type="Proteomes" id="UP001610446">
    <property type="component" value="Unassembled WGS sequence"/>
</dbReference>
<protein>
    <recommendedName>
        <fullName evidence="2">BZIP domain-containing protein</fullName>
    </recommendedName>
</protein>
<dbReference type="Pfam" id="PF11905">
    <property type="entry name" value="DUF3425"/>
    <property type="match status" value="1"/>
</dbReference>
<dbReference type="CDD" id="cd14688">
    <property type="entry name" value="bZIP_YAP"/>
    <property type="match status" value="1"/>
</dbReference>
<name>A0ABR4J6W4_9EURO</name>
<dbReference type="InterPro" id="IPR021833">
    <property type="entry name" value="DUF3425"/>
</dbReference>
<feature type="domain" description="BZIP" evidence="2">
    <location>
        <begin position="11"/>
        <end position="42"/>
    </location>
</feature>
<evidence type="ECO:0000259" key="2">
    <source>
        <dbReference type="Pfam" id="PF00170"/>
    </source>
</evidence>
<keyword evidence="4" id="KW-1185">Reference proteome</keyword>
<dbReference type="PANTHER" id="PTHR38116:SF5">
    <property type="entry name" value="BZIP DOMAIN-CONTAINING PROTEIN"/>
    <property type="match status" value="1"/>
</dbReference>
<reference evidence="3 4" key="1">
    <citation type="submission" date="2024-07" db="EMBL/GenBank/DDBJ databases">
        <title>Section-level genome sequencing and comparative genomics of Aspergillus sections Usti and Cavernicolus.</title>
        <authorList>
            <consortium name="Lawrence Berkeley National Laboratory"/>
            <person name="Nybo J.L."/>
            <person name="Vesth T.C."/>
            <person name="Theobald S."/>
            <person name="Frisvad J.C."/>
            <person name="Larsen T.O."/>
            <person name="Kjaerboelling I."/>
            <person name="Rothschild-Mancinelli K."/>
            <person name="Lyhne E.K."/>
            <person name="Kogle M.E."/>
            <person name="Barry K."/>
            <person name="Clum A."/>
            <person name="Na H."/>
            <person name="Ledsgaard L."/>
            <person name="Lin J."/>
            <person name="Lipzen A."/>
            <person name="Kuo A."/>
            <person name="Riley R."/>
            <person name="Mondo S."/>
            <person name="Labutti K."/>
            <person name="Haridas S."/>
            <person name="Pangalinan J."/>
            <person name="Salamov A.A."/>
            <person name="Simmons B.A."/>
            <person name="Magnuson J.K."/>
            <person name="Chen J."/>
            <person name="Drula E."/>
            <person name="Henrissat B."/>
            <person name="Wiebenga A."/>
            <person name="Lubbers R.J."/>
            <person name="Gomes A.C."/>
            <person name="Makela M.R."/>
            <person name="Stajich J."/>
            <person name="Grigoriev I.V."/>
            <person name="Mortensen U.H."/>
            <person name="De Vries R.P."/>
            <person name="Baker S.E."/>
            <person name="Andersen M.R."/>
        </authorList>
    </citation>
    <scope>NUCLEOTIDE SEQUENCE [LARGE SCALE GENOMIC DNA]</scope>
    <source>
        <strain evidence="3 4">CBS 123904</strain>
    </source>
</reference>